<evidence type="ECO:0000256" key="11">
    <source>
        <dbReference type="ARBA" id="ARBA00022756"/>
    </source>
</evidence>
<evidence type="ECO:0000256" key="13">
    <source>
        <dbReference type="ARBA" id="ARBA00023014"/>
    </source>
</evidence>
<evidence type="ECO:0000313" key="16">
    <source>
        <dbReference type="EMBL" id="VAX40273.1"/>
    </source>
</evidence>
<dbReference type="SMART" id="SM00729">
    <property type="entry name" value="Elp3"/>
    <property type="match status" value="1"/>
</dbReference>
<keyword evidence="10" id="KW-0479">Metal-binding</keyword>
<evidence type="ECO:0000256" key="7">
    <source>
        <dbReference type="ARBA" id="ARBA00022679"/>
    </source>
</evidence>
<organism evidence="16">
    <name type="scientific">hydrothermal vent metagenome</name>
    <dbReference type="NCBI Taxonomy" id="652676"/>
    <lineage>
        <taxon>unclassified sequences</taxon>
        <taxon>metagenomes</taxon>
        <taxon>ecological metagenomes</taxon>
    </lineage>
</organism>
<keyword evidence="13" id="KW-0411">Iron-sulfur</keyword>
<keyword evidence="9" id="KW-0001">2Fe-2S</keyword>
<gene>
    <name evidence="16" type="ORF">MNBD_PLANCTO02-1920</name>
</gene>
<evidence type="ECO:0000256" key="2">
    <source>
        <dbReference type="ARBA" id="ARBA00004942"/>
    </source>
</evidence>
<accession>A0A3B1DTV3</accession>
<keyword evidence="7 16" id="KW-0808">Transferase</keyword>
<evidence type="ECO:0000256" key="14">
    <source>
        <dbReference type="ARBA" id="ARBA00034078"/>
    </source>
</evidence>
<evidence type="ECO:0000256" key="6">
    <source>
        <dbReference type="ARBA" id="ARBA00022485"/>
    </source>
</evidence>
<dbReference type="HAMAP" id="MF_01694">
    <property type="entry name" value="BioB"/>
    <property type="match status" value="1"/>
</dbReference>
<dbReference type="PANTHER" id="PTHR22976:SF2">
    <property type="entry name" value="BIOTIN SYNTHASE, MITOCHONDRIAL"/>
    <property type="match status" value="1"/>
</dbReference>
<dbReference type="SFLD" id="SFLDG01060">
    <property type="entry name" value="BATS_domain_containing"/>
    <property type="match status" value="1"/>
</dbReference>
<dbReference type="Gene3D" id="3.20.20.70">
    <property type="entry name" value="Aldolase class I"/>
    <property type="match status" value="1"/>
</dbReference>
<dbReference type="InterPro" id="IPR002684">
    <property type="entry name" value="Biotin_synth/BioAB"/>
</dbReference>
<name>A0A3B1DTV3_9ZZZZ</name>
<dbReference type="PROSITE" id="PS51918">
    <property type="entry name" value="RADICAL_SAM"/>
    <property type="match status" value="1"/>
</dbReference>
<dbReference type="InterPro" id="IPR007197">
    <property type="entry name" value="rSAM"/>
</dbReference>
<comment type="cofactor">
    <cofactor evidence="14">
        <name>[2Fe-2S] cluster</name>
        <dbReference type="ChEBI" id="CHEBI:190135"/>
    </cofactor>
</comment>
<dbReference type="InterPro" id="IPR058240">
    <property type="entry name" value="rSAM_sf"/>
</dbReference>
<dbReference type="GO" id="GO:0046872">
    <property type="term" value="F:metal ion binding"/>
    <property type="evidence" value="ECO:0007669"/>
    <property type="project" value="UniProtKB-KW"/>
</dbReference>
<dbReference type="EMBL" id="UOGL01000420">
    <property type="protein sequence ID" value="VAX40273.1"/>
    <property type="molecule type" value="Genomic_DNA"/>
</dbReference>
<evidence type="ECO:0000256" key="4">
    <source>
        <dbReference type="ARBA" id="ARBA00011738"/>
    </source>
</evidence>
<dbReference type="InterPro" id="IPR013785">
    <property type="entry name" value="Aldolase_TIM"/>
</dbReference>
<feature type="domain" description="Radical SAM core" evidence="15">
    <location>
        <begin position="61"/>
        <end position="290"/>
    </location>
</feature>
<keyword evidence="6" id="KW-0004">4Fe-4S</keyword>
<dbReference type="InterPro" id="IPR006638">
    <property type="entry name" value="Elp3/MiaA/NifB-like_rSAM"/>
</dbReference>
<comment type="similarity">
    <text evidence="3">Belongs to the radical SAM superfamily. Biotin synthase family.</text>
</comment>
<evidence type="ECO:0000256" key="12">
    <source>
        <dbReference type="ARBA" id="ARBA00023004"/>
    </source>
</evidence>
<dbReference type="PIRSF" id="PIRSF001619">
    <property type="entry name" value="Biotin_synth"/>
    <property type="match status" value="1"/>
</dbReference>
<evidence type="ECO:0000256" key="10">
    <source>
        <dbReference type="ARBA" id="ARBA00022723"/>
    </source>
</evidence>
<dbReference type="SFLD" id="SFLDG01278">
    <property type="entry name" value="biotin_synthase_like"/>
    <property type="match status" value="1"/>
</dbReference>
<proteinExistence type="inferred from homology"/>
<evidence type="ECO:0000256" key="5">
    <source>
        <dbReference type="ARBA" id="ARBA00012236"/>
    </source>
</evidence>
<comment type="subunit">
    <text evidence="4">Homodimer.</text>
</comment>
<dbReference type="InterPro" id="IPR010722">
    <property type="entry name" value="BATS_dom"/>
</dbReference>
<comment type="pathway">
    <text evidence="2">Cofactor biosynthesis; biotin biosynthesis; biotin from 7,8-diaminononanoate: step 2/2.</text>
</comment>
<evidence type="ECO:0000256" key="1">
    <source>
        <dbReference type="ARBA" id="ARBA00001966"/>
    </source>
</evidence>
<dbReference type="FunFam" id="3.20.20.70:FF:000026">
    <property type="entry name" value="Biotin synthase"/>
    <property type="match status" value="1"/>
</dbReference>
<evidence type="ECO:0000256" key="3">
    <source>
        <dbReference type="ARBA" id="ARBA00010765"/>
    </source>
</evidence>
<dbReference type="SUPFAM" id="SSF102114">
    <property type="entry name" value="Radical SAM enzymes"/>
    <property type="match status" value="1"/>
</dbReference>
<dbReference type="GO" id="GO:0004076">
    <property type="term" value="F:biotin synthase activity"/>
    <property type="evidence" value="ECO:0007669"/>
    <property type="project" value="UniProtKB-EC"/>
</dbReference>
<dbReference type="GO" id="GO:0051537">
    <property type="term" value="F:2 iron, 2 sulfur cluster binding"/>
    <property type="evidence" value="ECO:0007669"/>
    <property type="project" value="UniProtKB-KW"/>
</dbReference>
<dbReference type="CDD" id="cd01335">
    <property type="entry name" value="Radical_SAM"/>
    <property type="match status" value="1"/>
</dbReference>
<dbReference type="AlphaFoldDB" id="A0A3B1DTV3"/>
<dbReference type="EC" id="2.8.1.6" evidence="5"/>
<evidence type="ECO:0000259" key="15">
    <source>
        <dbReference type="PROSITE" id="PS51918"/>
    </source>
</evidence>
<evidence type="ECO:0000256" key="8">
    <source>
        <dbReference type="ARBA" id="ARBA00022691"/>
    </source>
</evidence>
<dbReference type="PANTHER" id="PTHR22976">
    <property type="entry name" value="BIOTIN SYNTHASE"/>
    <property type="match status" value="1"/>
</dbReference>
<dbReference type="SMART" id="SM00876">
    <property type="entry name" value="BATS"/>
    <property type="match status" value="1"/>
</dbReference>
<dbReference type="UniPathway" id="UPA00078">
    <property type="reaction ID" value="UER00162"/>
</dbReference>
<sequence length="349" mass="38846">METVIHKKTENKTTPSRWNRLADVVLQGGKLSRSEGQEILQSSDEEIMQLLAAAYRIRHQHFGKVVQLYYLKNAKSGLCQEDCGYCSQSKNSDAPIEKYRFLSEDDLMRGAKQAAEAEAKTYCIVASGRGPSDKEVEHVASVVKNIKQEYGLHICCCLGLLEPKQAETLAAAGVDRINHNLNTSRRFHPSIVTTHTYDDRLNTLKVARNAGMELCTGLIAGMGEEQEDILDVVFELQELGVESIPVNFLNAIDGTALEGTNDITPRDCLRILCLMRFAHPTTEIRIAGGREIKLRTLQPFGLYPANSMFISDYLTTTGQTPEEDFQMIADLGFEYISADAETKAMMDAK</sequence>
<dbReference type="InterPro" id="IPR024177">
    <property type="entry name" value="Biotin_synthase"/>
</dbReference>
<reference evidence="16" key="1">
    <citation type="submission" date="2018-06" db="EMBL/GenBank/DDBJ databases">
        <authorList>
            <person name="Zhirakovskaya E."/>
        </authorList>
    </citation>
    <scope>NUCLEOTIDE SEQUENCE</scope>
</reference>
<dbReference type="NCBIfam" id="TIGR00433">
    <property type="entry name" value="bioB"/>
    <property type="match status" value="1"/>
</dbReference>
<dbReference type="GO" id="GO:0051539">
    <property type="term" value="F:4 iron, 4 sulfur cluster binding"/>
    <property type="evidence" value="ECO:0007669"/>
    <property type="project" value="UniProtKB-KW"/>
</dbReference>
<comment type="cofactor">
    <cofactor evidence="1">
        <name>[4Fe-4S] cluster</name>
        <dbReference type="ChEBI" id="CHEBI:49883"/>
    </cofactor>
</comment>
<dbReference type="Pfam" id="PF06968">
    <property type="entry name" value="BATS"/>
    <property type="match status" value="1"/>
</dbReference>
<protein>
    <recommendedName>
        <fullName evidence="5">biotin synthase</fullName>
        <ecNumber evidence="5">2.8.1.6</ecNumber>
    </recommendedName>
</protein>
<keyword evidence="11" id="KW-0093">Biotin biosynthesis</keyword>
<dbReference type="GO" id="GO:0009102">
    <property type="term" value="P:biotin biosynthetic process"/>
    <property type="evidence" value="ECO:0007669"/>
    <property type="project" value="UniProtKB-UniPathway"/>
</dbReference>
<evidence type="ECO:0000256" key="9">
    <source>
        <dbReference type="ARBA" id="ARBA00022714"/>
    </source>
</evidence>
<keyword evidence="12" id="KW-0408">Iron</keyword>
<keyword evidence="8" id="KW-0949">S-adenosyl-L-methionine</keyword>
<dbReference type="Pfam" id="PF04055">
    <property type="entry name" value="Radical_SAM"/>
    <property type="match status" value="1"/>
</dbReference>
<dbReference type="SFLD" id="SFLDS00029">
    <property type="entry name" value="Radical_SAM"/>
    <property type="match status" value="1"/>
</dbReference>